<comment type="cofactor">
    <cofactor evidence="2">
        <name>Mn(2+)</name>
        <dbReference type="ChEBI" id="CHEBI:29035"/>
    </cofactor>
</comment>
<dbReference type="Proteomes" id="UP000251853">
    <property type="component" value="Unassembled WGS sequence"/>
</dbReference>
<gene>
    <name evidence="11" type="primary">uxuA_3</name>
    <name evidence="11" type="ORF">NCTC11224_04257</name>
</gene>
<evidence type="ECO:0000256" key="8">
    <source>
        <dbReference type="ARBA" id="ARBA00023004"/>
    </source>
</evidence>
<keyword evidence="8" id="KW-0408">Iron</keyword>
<evidence type="ECO:0000256" key="4">
    <source>
        <dbReference type="ARBA" id="ARBA00002713"/>
    </source>
</evidence>
<dbReference type="AlphaFoldDB" id="A0A2X2ULF5"/>
<evidence type="ECO:0000256" key="6">
    <source>
        <dbReference type="ARBA" id="ARBA00007389"/>
    </source>
</evidence>
<dbReference type="GO" id="GO:0008927">
    <property type="term" value="F:mannonate dehydratase activity"/>
    <property type="evidence" value="ECO:0007669"/>
    <property type="project" value="UniProtKB-EC"/>
</dbReference>
<evidence type="ECO:0000256" key="3">
    <source>
        <dbReference type="ARBA" id="ARBA00001954"/>
    </source>
</evidence>
<dbReference type="EMBL" id="UAVW01000016">
    <property type="protein sequence ID" value="SQB15197.1"/>
    <property type="molecule type" value="Genomic_DNA"/>
</dbReference>
<comment type="catalytic activity">
    <reaction evidence="1">
        <text>D-mannonate = 2-dehydro-3-deoxy-D-gluconate + H2O</text>
        <dbReference type="Rhea" id="RHEA:20097"/>
        <dbReference type="ChEBI" id="CHEBI:15377"/>
        <dbReference type="ChEBI" id="CHEBI:17767"/>
        <dbReference type="ChEBI" id="CHEBI:57990"/>
        <dbReference type="EC" id="4.2.1.8"/>
    </reaction>
</comment>
<keyword evidence="9" id="KW-0464">Manganese</keyword>
<proteinExistence type="inferred from homology"/>
<dbReference type="RefSeq" id="WP_089776424.1">
    <property type="nucleotide sequence ID" value="NZ_CATYWZ010000182.1"/>
</dbReference>
<keyword evidence="12" id="KW-1185">Reference proteome</keyword>
<comment type="function">
    <text evidence="4">Catalyzes the dehydration of D-mannonate.</text>
</comment>
<dbReference type="SUPFAM" id="SSF51658">
    <property type="entry name" value="Xylose isomerase-like"/>
    <property type="match status" value="1"/>
</dbReference>
<evidence type="ECO:0000256" key="7">
    <source>
        <dbReference type="ARBA" id="ARBA00012927"/>
    </source>
</evidence>
<dbReference type="EC" id="4.2.1.8" evidence="7"/>
<dbReference type="GO" id="GO:0042840">
    <property type="term" value="P:D-glucuronate catabolic process"/>
    <property type="evidence" value="ECO:0007669"/>
    <property type="project" value="TreeGrafter"/>
</dbReference>
<evidence type="ECO:0000256" key="10">
    <source>
        <dbReference type="ARBA" id="ARBA00023239"/>
    </source>
</evidence>
<reference evidence="11 12" key="1">
    <citation type="submission" date="2018-06" db="EMBL/GenBank/DDBJ databases">
        <authorList>
            <consortium name="Pathogen Informatics"/>
            <person name="Doyle S."/>
        </authorList>
    </citation>
    <scope>NUCLEOTIDE SEQUENCE [LARGE SCALE GENOMIC DNA]</scope>
    <source>
        <strain evidence="11 12">NCTC11224</strain>
    </source>
</reference>
<evidence type="ECO:0000313" key="11">
    <source>
        <dbReference type="EMBL" id="SQB15197.1"/>
    </source>
</evidence>
<dbReference type="InterPro" id="IPR036237">
    <property type="entry name" value="Xyl_isomerase-like_sf"/>
</dbReference>
<accession>A0A2X2ULF5</accession>
<dbReference type="PANTHER" id="PTHR30387">
    <property type="entry name" value="MANNONATE DEHYDRATASE"/>
    <property type="match status" value="1"/>
</dbReference>
<dbReference type="UniPathway" id="UPA00246"/>
<evidence type="ECO:0000313" key="12">
    <source>
        <dbReference type="Proteomes" id="UP000251853"/>
    </source>
</evidence>
<comment type="pathway">
    <text evidence="5">Carbohydrate metabolism; pentose and glucuronate interconversion.</text>
</comment>
<protein>
    <recommendedName>
        <fullName evidence="7">mannonate dehydratase</fullName>
        <ecNumber evidence="7">4.2.1.8</ecNumber>
    </recommendedName>
</protein>
<dbReference type="PANTHER" id="PTHR30387:SF2">
    <property type="entry name" value="MANNONATE DEHYDRATASE"/>
    <property type="match status" value="1"/>
</dbReference>
<organism evidence="11 12">
    <name type="scientific">Enterocloster clostridioformis</name>
    <dbReference type="NCBI Taxonomy" id="1531"/>
    <lineage>
        <taxon>Bacteria</taxon>
        <taxon>Bacillati</taxon>
        <taxon>Bacillota</taxon>
        <taxon>Clostridia</taxon>
        <taxon>Lachnospirales</taxon>
        <taxon>Lachnospiraceae</taxon>
        <taxon>Enterocloster</taxon>
    </lineage>
</organism>
<dbReference type="GO" id="GO:0030145">
    <property type="term" value="F:manganese ion binding"/>
    <property type="evidence" value="ECO:0007669"/>
    <property type="project" value="TreeGrafter"/>
</dbReference>
<dbReference type="InterPro" id="IPR004628">
    <property type="entry name" value="Man_deHydtase"/>
</dbReference>
<name>A0A2X2ULF5_9FIRM</name>
<dbReference type="Gene3D" id="3.20.20.150">
    <property type="entry name" value="Divalent-metal-dependent TIM barrel enzymes"/>
    <property type="match status" value="1"/>
</dbReference>
<dbReference type="Pfam" id="PF03786">
    <property type="entry name" value="UxuA"/>
    <property type="match status" value="1"/>
</dbReference>
<comment type="cofactor">
    <cofactor evidence="3">
        <name>Fe(2+)</name>
        <dbReference type="ChEBI" id="CHEBI:29033"/>
    </cofactor>
</comment>
<comment type="similarity">
    <text evidence="6">Belongs to the mannonate dehydratase family.</text>
</comment>
<evidence type="ECO:0000256" key="5">
    <source>
        <dbReference type="ARBA" id="ARBA00004892"/>
    </source>
</evidence>
<evidence type="ECO:0000256" key="2">
    <source>
        <dbReference type="ARBA" id="ARBA00001936"/>
    </source>
</evidence>
<evidence type="ECO:0000256" key="9">
    <source>
        <dbReference type="ARBA" id="ARBA00023211"/>
    </source>
</evidence>
<dbReference type="GO" id="GO:0008198">
    <property type="term" value="F:ferrous iron binding"/>
    <property type="evidence" value="ECO:0007669"/>
    <property type="project" value="TreeGrafter"/>
</dbReference>
<keyword evidence="10 11" id="KW-0456">Lyase</keyword>
<sequence>MASNIKLLGCQLNTIDPETLIYFQQLGITDIQYNTPDIPGEKTWAFEDIKAYKEKTESYGVKLVCIENVPIRFYDKVMLGLPGRDEQIENYIGLIRSFGKLGITYFGYHFTPTFVWRTSYEAKTRGGARVSAYNDEAARRDGNRVAYAARLDVEIPDPEDMWKNHEYFMKAILPEAEKAGVKMALHPDDPPVACVSGVARIFNSFESYVRADRETNSPAWGVDLCLGCCSEMGGAPVVERFIDYFGHRGKIFYVHFRDVLGVPDDFRECYLGEGNYNPARVMRKLKESGFKGYVCEDHVPIMESDSKFGHRARAYEIGKLQGLISMMDYDDEK</sequence>
<evidence type="ECO:0000256" key="1">
    <source>
        <dbReference type="ARBA" id="ARBA00001794"/>
    </source>
</evidence>